<proteinExistence type="predicted"/>
<evidence type="ECO:0000259" key="1">
    <source>
        <dbReference type="Pfam" id="PF00534"/>
    </source>
</evidence>
<dbReference type="AlphaFoldDB" id="A0A4V6IDS8"/>
<dbReference type="Proteomes" id="UP000290013">
    <property type="component" value="Chromosome"/>
</dbReference>
<dbReference type="PANTHER" id="PTHR12526">
    <property type="entry name" value="GLYCOSYLTRANSFERASE"/>
    <property type="match status" value="1"/>
</dbReference>
<dbReference type="Pfam" id="PF00534">
    <property type="entry name" value="Glycos_transf_1"/>
    <property type="match status" value="1"/>
</dbReference>
<keyword evidence="2" id="KW-0808">Transferase</keyword>
<dbReference type="EMBL" id="LR215974">
    <property type="protein sequence ID" value="VFB04634.1"/>
    <property type="molecule type" value="Genomic_DNA"/>
</dbReference>
<organism evidence="2 3">
    <name type="scientific">Chryseobacterium taihuense</name>
    <dbReference type="NCBI Taxonomy" id="1141221"/>
    <lineage>
        <taxon>Bacteria</taxon>
        <taxon>Pseudomonadati</taxon>
        <taxon>Bacteroidota</taxon>
        <taxon>Flavobacteriia</taxon>
        <taxon>Flavobacteriales</taxon>
        <taxon>Weeksellaceae</taxon>
        <taxon>Chryseobacterium group</taxon>
        <taxon>Chryseobacterium</taxon>
    </lineage>
</organism>
<reference evidence="2 3" key="1">
    <citation type="submission" date="2019-02" db="EMBL/GenBank/DDBJ databases">
        <authorList>
            <consortium name="Pathogen Informatics"/>
        </authorList>
    </citation>
    <scope>NUCLEOTIDE SEQUENCE [LARGE SCALE GENOMIC DNA]</scope>
    <source>
        <strain evidence="2 3">3012STDY6944375</strain>
    </source>
</reference>
<protein>
    <submittedName>
        <fullName evidence="2">Glycosyl transferases group 1</fullName>
    </submittedName>
</protein>
<evidence type="ECO:0000313" key="2">
    <source>
        <dbReference type="EMBL" id="VFB04634.1"/>
    </source>
</evidence>
<sequence length="428" mass="49829">MSIKKLIISKLPPTLIPKLKSIYYFRYTFNKFITENNLQRLKPREIYNREIKHFDLLIYDSVFPNLISGFRFAEFNALLNIFKNVKIIVNPTDYKYLNQKVETHKTDIELLKNTHPVSYKKTFVGTVKDIKNTKFFYCIFLNNIYDSLQYLEKNKINFIFTLYPGGGFDTKDEVALKKLKTVLSSKYFQGVIVTQQFTEDFIVENYNCPKDKILNIFGCIIPQNSISAVRSRRYNISKILQVCFCAAKYTEIGADKGYDIFIETAKILASKGHNIHFNVVGGYDSKVISIEGYEKFFTFYGYKKYEELQSIFLEQDIILSPNRPFILNIGSFDGFPLGAVVEAVLNGAVPIVTDELNQNTIFSNNEIIIVKPDAREIVTKIEELIYNPELLNLISENAQKKFREIYSDSYQLNKRIDFIKKHIYDTRN</sequence>
<name>A0A4V6IDS8_9FLAO</name>
<dbReference type="CDD" id="cd03801">
    <property type="entry name" value="GT4_PimA-like"/>
    <property type="match status" value="1"/>
</dbReference>
<feature type="domain" description="Glycosyl transferase family 1" evidence="1">
    <location>
        <begin position="252"/>
        <end position="400"/>
    </location>
</feature>
<dbReference type="KEGG" id="ctai:NCTC12078_02665"/>
<evidence type="ECO:0000313" key="3">
    <source>
        <dbReference type="Proteomes" id="UP000290013"/>
    </source>
</evidence>
<dbReference type="InterPro" id="IPR001296">
    <property type="entry name" value="Glyco_trans_1"/>
</dbReference>
<gene>
    <name evidence="2" type="ORF">NCTC12078_02665</name>
</gene>
<dbReference type="GO" id="GO:0016757">
    <property type="term" value="F:glycosyltransferase activity"/>
    <property type="evidence" value="ECO:0007669"/>
    <property type="project" value="InterPro"/>
</dbReference>
<dbReference type="Gene3D" id="3.40.50.2000">
    <property type="entry name" value="Glycogen Phosphorylase B"/>
    <property type="match status" value="1"/>
</dbReference>
<accession>A0A4V6IDS8</accession>
<dbReference type="SUPFAM" id="SSF53756">
    <property type="entry name" value="UDP-Glycosyltransferase/glycogen phosphorylase"/>
    <property type="match status" value="1"/>
</dbReference>